<keyword evidence="6" id="KW-1185">Reference proteome</keyword>
<protein>
    <submittedName>
        <fullName evidence="5">Zn(2)-C6 fungal-type domain-containing protein</fullName>
    </submittedName>
</protein>
<comment type="caution">
    <text evidence="5">The sequence shown here is derived from an EMBL/GenBank/DDBJ whole genome shotgun (WGS) entry which is preliminary data.</text>
</comment>
<organism evidence="5 6">
    <name type="scientific">Mycena sanguinolenta</name>
    <dbReference type="NCBI Taxonomy" id="230812"/>
    <lineage>
        <taxon>Eukaryota</taxon>
        <taxon>Fungi</taxon>
        <taxon>Dikarya</taxon>
        <taxon>Basidiomycota</taxon>
        <taxon>Agaricomycotina</taxon>
        <taxon>Agaricomycetes</taxon>
        <taxon>Agaricomycetidae</taxon>
        <taxon>Agaricales</taxon>
        <taxon>Marasmiineae</taxon>
        <taxon>Mycenaceae</taxon>
        <taxon>Mycena</taxon>
    </lineage>
</organism>
<evidence type="ECO:0000256" key="2">
    <source>
        <dbReference type="ARBA" id="ARBA00023242"/>
    </source>
</evidence>
<comment type="subcellular location">
    <subcellularLocation>
        <location evidence="1">Nucleus</location>
    </subcellularLocation>
</comment>
<dbReference type="GO" id="GO:0003677">
    <property type="term" value="F:DNA binding"/>
    <property type="evidence" value="ECO:0007669"/>
    <property type="project" value="InterPro"/>
</dbReference>
<feature type="compositionally biased region" description="Basic and acidic residues" evidence="3">
    <location>
        <begin position="633"/>
        <end position="652"/>
    </location>
</feature>
<dbReference type="InterPro" id="IPR007219">
    <property type="entry name" value="XnlR_reg_dom"/>
</dbReference>
<feature type="region of interest" description="Disordered" evidence="3">
    <location>
        <begin position="633"/>
        <end position="654"/>
    </location>
</feature>
<dbReference type="CDD" id="cd12148">
    <property type="entry name" value="fungal_TF_MHR"/>
    <property type="match status" value="1"/>
</dbReference>
<keyword evidence="2" id="KW-0539">Nucleus</keyword>
<dbReference type="GO" id="GO:0005634">
    <property type="term" value="C:nucleus"/>
    <property type="evidence" value="ECO:0007669"/>
    <property type="project" value="UniProtKB-SubCell"/>
</dbReference>
<evidence type="ECO:0000256" key="1">
    <source>
        <dbReference type="ARBA" id="ARBA00004123"/>
    </source>
</evidence>
<name>A0A8H6ZAQ7_9AGAR</name>
<feature type="region of interest" description="Disordered" evidence="3">
    <location>
        <begin position="117"/>
        <end position="144"/>
    </location>
</feature>
<evidence type="ECO:0000256" key="3">
    <source>
        <dbReference type="SAM" id="MobiDB-lite"/>
    </source>
</evidence>
<evidence type="ECO:0000313" key="6">
    <source>
        <dbReference type="Proteomes" id="UP000623467"/>
    </source>
</evidence>
<evidence type="ECO:0000259" key="4">
    <source>
        <dbReference type="SMART" id="SM00906"/>
    </source>
</evidence>
<accession>A0A8H6ZAQ7</accession>
<dbReference type="SMART" id="SM00906">
    <property type="entry name" value="Fungal_trans"/>
    <property type="match status" value="1"/>
</dbReference>
<dbReference type="OrthoDB" id="424974at2759"/>
<dbReference type="GO" id="GO:0006351">
    <property type="term" value="P:DNA-templated transcription"/>
    <property type="evidence" value="ECO:0007669"/>
    <property type="project" value="InterPro"/>
</dbReference>
<evidence type="ECO:0000313" key="5">
    <source>
        <dbReference type="EMBL" id="KAF7375443.1"/>
    </source>
</evidence>
<reference evidence="5" key="1">
    <citation type="submission" date="2020-05" db="EMBL/GenBank/DDBJ databases">
        <title>Mycena genomes resolve the evolution of fungal bioluminescence.</title>
        <authorList>
            <person name="Tsai I.J."/>
        </authorList>
    </citation>
    <scope>NUCLEOTIDE SEQUENCE</scope>
    <source>
        <strain evidence="5">160909Yilan</strain>
    </source>
</reference>
<dbReference type="EMBL" id="JACAZH010000002">
    <property type="protein sequence ID" value="KAF7375443.1"/>
    <property type="molecule type" value="Genomic_DNA"/>
</dbReference>
<dbReference type="Pfam" id="PF04082">
    <property type="entry name" value="Fungal_trans"/>
    <property type="match status" value="1"/>
</dbReference>
<dbReference type="PANTHER" id="PTHR31001">
    <property type="entry name" value="UNCHARACTERIZED TRANSCRIPTIONAL REGULATORY PROTEIN"/>
    <property type="match status" value="1"/>
</dbReference>
<sequence length="757" mass="83762">MSCVQRRCPTLCPNGQRRRIKYLHEFESKGVAEPDGVVHPFPVDGGHFSAGVDDPQRPNSIGGPREVFNAPSNDRIASANPDLINALGTLVISDHGISQFFGPTGGSEHRSLLCTTTHPRSHPTRPMPRNPPSRPLHFSAPLPFPRHQSALHQASPFHTYPGLPARKLVRCYFEQLGWIFRGLTRGQVNDMLRAVYTAYGPQHTSCSPDGSTTDEAELIDERSDGEDEDYTGPHDLALLFMIFAAGALVQLPAPGCDEEDTHMQKAAAEAEHLYQIARAALALQPVLEKSSLVTIQTLHVLNIYTTLASSSAAHARDNGEKDGNTSMEMTWDVTLAAQLSQKIGLHRDGTRWGLSPRMVQRRRKLFWDLFTADMWNSLTTGRPPSFSLAYIDCSLPTYDDSEAIDGVYELWAFRFSAECVADVTTRTLAAKAPSYAIIIELDRKVKEFPLPLSDEAAGDFNPNLQRCMYTRDNRVFLSLRLLLLCYILTRSMNATVLLYLHQRFFALAILEQPTNPSESVYGPSYVAAYEASIKILKSAHAQFAVIPTRQWCSGVVVTQGPKTSLANAAMWELEMACVLFSKVAVYSRRATKALRILIEQSEKARLALTAAKNDASGGIASTLPVLELPVKVKKDEQRRTQQQEQHSHHQEQQYHAYNPELTQLYIASGDGHLEEAVNVPSTTLAFEDYSSSLTFDPHTPEKCNAGQSSWEGAHPVFEKSPRGVGALGSNGRELPLVVGPELEAQADQVREIIHSSR</sequence>
<dbReference type="InterPro" id="IPR050613">
    <property type="entry name" value="Sec_Metabolite_Reg"/>
</dbReference>
<feature type="compositionally biased region" description="Pro residues" evidence="3">
    <location>
        <begin position="125"/>
        <end position="134"/>
    </location>
</feature>
<feature type="domain" description="Xylanolytic transcriptional activator regulatory" evidence="4">
    <location>
        <begin position="329"/>
        <end position="402"/>
    </location>
</feature>
<proteinExistence type="predicted"/>
<gene>
    <name evidence="5" type="ORF">MSAN_00432200</name>
</gene>
<dbReference type="PANTHER" id="PTHR31001:SF56">
    <property type="entry name" value="ZN(2)-C6 FUNGAL-TYPE DOMAIN-CONTAINING PROTEIN"/>
    <property type="match status" value="1"/>
</dbReference>
<dbReference type="GO" id="GO:0008270">
    <property type="term" value="F:zinc ion binding"/>
    <property type="evidence" value="ECO:0007669"/>
    <property type="project" value="InterPro"/>
</dbReference>
<dbReference type="AlphaFoldDB" id="A0A8H6ZAQ7"/>
<dbReference type="Proteomes" id="UP000623467">
    <property type="component" value="Unassembled WGS sequence"/>
</dbReference>